<dbReference type="InterPro" id="IPR048958">
    <property type="entry name" value="Polysacc_lyase_14"/>
</dbReference>
<feature type="domain" description="Polysaccharide lyase 14" evidence="2">
    <location>
        <begin position="1"/>
        <end position="171"/>
    </location>
</feature>
<reference evidence="3" key="1">
    <citation type="submission" date="2020-05" db="EMBL/GenBank/DDBJ databases">
        <title>Mycena genomes resolve the evolution of fungal bioluminescence.</title>
        <authorList>
            <person name="Tsai I.J."/>
        </authorList>
    </citation>
    <scope>NUCLEOTIDE SEQUENCE</scope>
    <source>
        <strain evidence="3">171206Taipei</strain>
    </source>
</reference>
<proteinExistence type="predicted"/>
<dbReference type="AlphaFoldDB" id="A0A8H6S9I2"/>
<sequence length="325" mass="34683">MELLYPAGSANPSARPQGGAEFYASPLPITEAQTVTMAYSVFFPNGFDWVRGGKLPGLYGGRRGCSGGDSALDCFSTRLMWRKRGEGELYLYAMKDKQTKALCDDPQSECNAQYGFSIGRGSFRFATGMWTHVEQIVTLNTPGKQDGIFTLFVNGIQVIHREDIFYRDAPAGSPQTSAPPSKTTQDSGGGIGGLIPTLGLGPILGGLVGIARRSVLLADPVPVSIAEPTTPIEELHLLASPGGVILSPYLSPPPLEFPSDQRSSDSTSADRTTSPSSEQASKSTSKPVGFVGIFFSTFFGGHGPTYTTPVDQYVWFRAFSLTSDA</sequence>
<comment type="caution">
    <text evidence="3">The sequence shown here is derived from an EMBL/GenBank/DDBJ whole genome shotgun (WGS) entry which is preliminary data.</text>
</comment>
<gene>
    <name evidence="3" type="ORF">MIND_00997700</name>
</gene>
<dbReference type="OrthoDB" id="10069995at2759"/>
<dbReference type="RefSeq" id="XP_037215974.1">
    <property type="nucleotide sequence ID" value="XM_037366580.1"/>
</dbReference>
<evidence type="ECO:0000256" key="1">
    <source>
        <dbReference type="SAM" id="MobiDB-lite"/>
    </source>
</evidence>
<dbReference type="Proteomes" id="UP000636479">
    <property type="component" value="Unassembled WGS sequence"/>
</dbReference>
<dbReference type="PANTHER" id="PTHR40124:SF1">
    <property type="entry name" value="DISAGGREGATASE RELATED REPEAT PROTEIN"/>
    <property type="match status" value="1"/>
</dbReference>
<dbReference type="GeneID" id="59349096"/>
<evidence type="ECO:0000259" key="2">
    <source>
        <dbReference type="Pfam" id="PF21294"/>
    </source>
</evidence>
<organism evidence="3 4">
    <name type="scientific">Mycena indigotica</name>
    <dbReference type="NCBI Taxonomy" id="2126181"/>
    <lineage>
        <taxon>Eukaryota</taxon>
        <taxon>Fungi</taxon>
        <taxon>Dikarya</taxon>
        <taxon>Basidiomycota</taxon>
        <taxon>Agaricomycotina</taxon>
        <taxon>Agaricomycetes</taxon>
        <taxon>Agaricomycetidae</taxon>
        <taxon>Agaricales</taxon>
        <taxon>Marasmiineae</taxon>
        <taxon>Mycenaceae</taxon>
        <taxon>Mycena</taxon>
    </lineage>
</organism>
<evidence type="ECO:0000313" key="3">
    <source>
        <dbReference type="EMBL" id="KAF7294611.1"/>
    </source>
</evidence>
<feature type="region of interest" description="Disordered" evidence="1">
    <location>
        <begin position="255"/>
        <end position="284"/>
    </location>
</feature>
<dbReference type="Pfam" id="PF21294">
    <property type="entry name" value="Polysacc_lyase_14"/>
    <property type="match status" value="2"/>
</dbReference>
<keyword evidence="4" id="KW-1185">Reference proteome</keyword>
<dbReference type="PANTHER" id="PTHR40124">
    <property type="match status" value="1"/>
</dbReference>
<feature type="domain" description="Polysaccharide lyase 14" evidence="2">
    <location>
        <begin position="281"/>
        <end position="319"/>
    </location>
</feature>
<dbReference type="EMBL" id="JACAZF010000009">
    <property type="protein sequence ID" value="KAF7294611.1"/>
    <property type="molecule type" value="Genomic_DNA"/>
</dbReference>
<accession>A0A8H6S9I2</accession>
<name>A0A8H6S9I2_9AGAR</name>
<protein>
    <recommendedName>
        <fullName evidence="2">Polysaccharide lyase 14 domain-containing protein</fullName>
    </recommendedName>
</protein>
<evidence type="ECO:0000313" key="4">
    <source>
        <dbReference type="Proteomes" id="UP000636479"/>
    </source>
</evidence>
<feature type="compositionally biased region" description="Low complexity" evidence="1">
    <location>
        <begin position="258"/>
        <end position="277"/>
    </location>
</feature>
<dbReference type="Gene3D" id="2.60.120.200">
    <property type="match status" value="2"/>
</dbReference>
<feature type="compositionally biased region" description="Polar residues" evidence="1">
    <location>
        <begin position="173"/>
        <end position="186"/>
    </location>
</feature>
<feature type="region of interest" description="Disordered" evidence="1">
    <location>
        <begin position="169"/>
        <end position="190"/>
    </location>
</feature>